<gene>
    <name evidence="8" type="primary">LOC100899573</name>
</gene>
<dbReference type="SUPFAM" id="SSF103473">
    <property type="entry name" value="MFS general substrate transporter"/>
    <property type="match status" value="1"/>
</dbReference>
<proteinExistence type="predicted"/>
<dbReference type="PRINTS" id="PR00171">
    <property type="entry name" value="SUGRTRNSPORT"/>
</dbReference>
<evidence type="ECO:0000256" key="1">
    <source>
        <dbReference type="ARBA" id="ARBA00004141"/>
    </source>
</evidence>
<dbReference type="InterPro" id="IPR005828">
    <property type="entry name" value="MFS_sugar_transport-like"/>
</dbReference>
<evidence type="ECO:0000259" key="6">
    <source>
        <dbReference type="PROSITE" id="PS50850"/>
    </source>
</evidence>
<reference evidence="8" key="1">
    <citation type="submission" date="2025-08" db="UniProtKB">
        <authorList>
            <consortium name="RefSeq"/>
        </authorList>
    </citation>
    <scope>IDENTIFICATION</scope>
</reference>
<feature type="transmembrane region" description="Helical" evidence="5">
    <location>
        <begin position="129"/>
        <end position="147"/>
    </location>
</feature>
<comment type="subcellular location">
    <subcellularLocation>
        <location evidence="1">Membrane</location>
        <topology evidence="1">Multi-pass membrane protein</topology>
    </subcellularLocation>
</comment>
<evidence type="ECO:0000256" key="2">
    <source>
        <dbReference type="ARBA" id="ARBA00022692"/>
    </source>
</evidence>
<dbReference type="AlphaFoldDB" id="A0AAJ6QW83"/>
<dbReference type="InterPro" id="IPR020846">
    <property type="entry name" value="MFS_dom"/>
</dbReference>
<protein>
    <submittedName>
        <fullName evidence="8">Sugar transporter ERD6-like 6</fullName>
    </submittedName>
</protein>
<dbReference type="GeneID" id="100899573"/>
<dbReference type="PANTHER" id="PTHR48021:SF1">
    <property type="entry name" value="GH07001P-RELATED"/>
    <property type="match status" value="1"/>
</dbReference>
<dbReference type="InterPro" id="IPR005829">
    <property type="entry name" value="Sugar_transporter_CS"/>
</dbReference>
<keyword evidence="7" id="KW-1185">Reference proteome</keyword>
<dbReference type="RefSeq" id="XP_003746104.2">
    <property type="nucleotide sequence ID" value="XM_003746056.2"/>
</dbReference>
<name>A0AAJ6QW83_9ACAR</name>
<keyword evidence="2 5" id="KW-0812">Transmembrane</keyword>
<keyword evidence="3 5" id="KW-1133">Transmembrane helix</keyword>
<feature type="transmembrane region" description="Helical" evidence="5">
    <location>
        <begin position="153"/>
        <end position="176"/>
    </location>
</feature>
<dbReference type="PANTHER" id="PTHR48021">
    <property type="match status" value="1"/>
</dbReference>
<dbReference type="Gene3D" id="1.20.1250.20">
    <property type="entry name" value="MFS general substrate transporter like domains"/>
    <property type="match status" value="1"/>
</dbReference>
<dbReference type="PROSITE" id="PS50850">
    <property type="entry name" value="MFS"/>
    <property type="match status" value="1"/>
</dbReference>
<organism evidence="7 8">
    <name type="scientific">Galendromus occidentalis</name>
    <name type="common">western predatory mite</name>
    <dbReference type="NCBI Taxonomy" id="34638"/>
    <lineage>
        <taxon>Eukaryota</taxon>
        <taxon>Metazoa</taxon>
        <taxon>Ecdysozoa</taxon>
        <taxon>Arthropoda</taxon>
        <taxon>Chelicerata</taxon>
        <taxon>Arachnida</taxon>
        <taxon>Acari</taxon>
        <taxon>Parasitiformes</taxon>
        <taxon>Mesostigmata</taxon>
        <taxon>Gamasina</taxon>
        <taxon>Phytoseioidea</taxon>
        <taxon>Phytoseiidae</taxon>
        <taxon>Typhlodrominae</taxon>
        <taxon>Galendromus</taxon>
    </lineage>
</organism>
<feature type="transmembrane region" description="Helical" evidence="5">
    <location>
        <begin position="264"/>
        <end position="283"/>
    </location>
</feature>
<dbReference type="PROSITE" id="PS00217">
    <property type="entry name" value="SUGAR_TRANSPORT_2"/>
    <property type="match status" value="1"/>
</dbReference>
<dbReference type="KEGG" id="goe:100899573"/>
<feature type="transmembrane region" description="Helical" evidence="5">
    <location>
        <begin position="234"/>
        <end position="258"/>
    </location>
</feature>
<dbReference type="GO" id="GO:0022857">
    <property type="term" value="F:transmembrane transporter activity"/>
    <property type="evidence" value="ECO:0007669"/>
    <property type="project" value="InterPro"/>
</dbReference>
<feature type="transmembrane region" description="Helical" evidence="5">
    <location>
        <begin position="290"/>
        <end position="311"/>
    </location>
</feature>
<dbReference type="InterPro" id="IPR003663">
    <property type="entry name" value="Sugar/inositol_transpt"/>
</dbReference>
<evidence type="ECO:0000313" key="8">
    <source>
        <dbReference type="RefSeq" id="XP_003746104.2"/>
    </source>
</evidence>
<evidence type="ECO:0000256" key="5">
    <source>
        <dbReference type="SAM" id="Phobius"/>
    </source>
</evidence>
<feature type="transmembrane region" description="Helical" evidence="5">
    <location>
        <begin position="38"/>
        <end position="57"/>
    </location>
</feature>
<keyword evidence="4 5" id="KW-0472">Membrane</keyword>
<feature type="domain" description="Major facilitator superfamily (MFS) profile" evidence="6">
    <location>
        <begin position="1"/>
        <end position="416"/>
    </location>
</feature>
<evidence type="ECO:0000256" key="4">
    <source>
        <dbReference type="ARBA" id="ARBA00023136"/>
    </source>
</evidence>
<accession>A0AAJ6QW83</accession>
<feature type="transmembrane region" description="Helical" evidence="5">
    <location>
        <begin position="69"/>
        <end position="86"/>
    </location>
</feature>
<dbReference type="Proteomes" id="UP000694867">
    <property type="component" value="Unplaced"/>
</dbReference>
<dbReference type="Pfam" id="PF00083">
    <property type="entry name" value="Sugar_tr"/>
    <property type="match status" value="1"/>
</dbReference>
<dbReference type="GO" id="GO:0016020">
    <property type="term" value="C:membrane"/>
    <property type="evidence" value="ECO:0007669"/>
    <property type="project" value="UniProtKB-SubCell"/>
</dbReference>
<dbReference type="InterPro" id="IPR036259">
    <property type="entry name" value="MFS_trans_sf"/>
</dbReference>
<dbReference type="InterPro" id="IPR050549">
    <property type="entry name" value="MFS_Trehalose_Transporter"/>
</dbReference>
<evidence type="ECO:0000313" key="7">
    <source>
        <dbReference type="Proteomes" id="UP000694867"/>
    </source>
</evidence>
<evidence type="ECO:0000256" key="3">
    <source>
        <dbReference type="ARBA" id="ARBA00022989"/>
    </source>
</evidence>
<feature type="transmembrane region" description="Helical" evidence="5">
    <location>
        <begin position="323"/>
        <end position="349"/>
    </location>
</feature>
<feature type="transmembrane region" description="Helical" evidence="5">
    <location>
        <begin position="92"/>
        <end position="117"/>
    </location>
</feature>
<sequence>MVLAMLGTYLASFGEGLCMGFPNSSKNLWGKVFPNLSGTWFHLLLPIGGIIGSLTNAVCNKSIGRNKTIMVGAFEALIAMILLLMAKQFESLWALYLGVVFMGAACGIVSHTAPTYLHEVSHYKTRGKIVSGHPAAVAVGLSLSLLIGSNVHLHVLTCLSVLPFVFSSLVLALSPASPLWLAEKNRPKEAIQFALTKLHGPSDFADRQLQLLTSRRAMIFSNSVKTRSVHVPMAISMGLMVLQQLSGVSGVVAILYQYELSGRIIIAFCVTHTAMSIVAVFLHDVVGRKTLLYVSSSIEFLGLIILGATWGSVKLGFLGAERFSAGLITGLSVFIGGFSIGYGPVPWIMMNELSPSKAKTFTTTASTTTSWIFDTIVTETFSLLLKAAGGPVTFFVFSIFVVVSFVFVYLFVPETSGLTIEQLEKRFRDLYEKLFVSPSDSRDVVINEVGNDTESHSSHGSNP</sequence>
<feature type="transmembrane region" description="Helical" evidence="5">
    <location>
        <begin position="392"/>
        <end position="412"/>
    </location>
</feature>